<protein>
    <submittedName>
        <fullName evidence="3">Coenzyme PQQ synthesis protein A</fullName>
    </submittedName>
</protein>
<proteinExistence type="predicted"/>
<gene>
    <name evidence="1" type="ORF">SCUD_LOCUS14121</name>
</gene>
<name>A0A183KGH4_9TREM</name>
<organism evidence="3">
    <name type="scientific">Schistosoma curassoni</name>
    <dbReference type="NCBI Taxonomy" id="6186"/>
    <lineage>
        <taxon>Eukaryota</taxon>
        <taxon>Metazoa</taxon>
        <taxon>Spiralia</taxon>
        <taxon>Lophotrochozoa</taxon>
        <taxon>Platyhelminthes</taxon>
        <taxon>Trematoda</taxon>
        <taxon>Digenea</taxon>
        <taxon>Strigeidida</taxon>
        <taxon>Schistosomatoidea</taxon>
        <taxon>Schistosomatidae</taxon>
        <taxon>Schistosoma</taxon>
    </lineage>
</organism>
<keyword evidence="2" id="KW-1185">Reference proteome</keyword>
<sequence length="36" mass="4059">MLKELVLPYGFDPVAPSFTVKDVTTEQCRVTPIEFS</sequence>
<dbReference type="Proteomes" id="UP000279833">
    <property type="component" value="Unassembled WGS sequence"/>
</dbReference>
<reference evidence="3" key="1">
    <citation type="submission" date="2016-06" db="UniProtKB">
        <authorList>
            <consortium name="WormBaseParasite"/>
        </authorList>
    </citation>
    <scope>IDENTIFICATION</scope>
</reference>
<dbReference type="AlphaFoldDB" id="A0A183KGH4"/>
<dbReference type="EMBL" id="UZAK01036430">
    <property type="protein sequence ID" value="VDP55368.1"/>
    <property type="molecule type" value="Genomic_DNA"/>
</dbReference>
<dbReference type="WBParaSite" id="SCUD_0001412401-mRNA-1">
    <property type="protein sequence ID" value="SCUD_0001412401-mRNA-1"/>
    <property type="gene ID" value="SCUD_0001412401"/>
</dbReference>
<evidence type="ECO:0000313" key="3">
    <source>
        <dbReference type="WBParaSite" id="SCUD_0001412401-mRNA-1"/>
    </source>
</evidence>
<accession>A0A183KGH4</accession>
<evidence type="ECO:0000313" key="2">
    <source>
        <dbReference type="Proteomes" id="UP000279833"/>
    </source>
</evidence>
<evidence type="ECO:0000313" key="1">
    <source>
        <dbReference type="EMBL" id="VDP55368.1"/>
    </source>
</evidence>
<reference evidence="1 2" key="2">
    <citation type="submission" date="2018-11" db="EMBL/GenBank/DDBJ databases">
        <authorList>
            <consortium name="Pathogen Informatics"/>
        </authorList>
    </citation>
    <scope>NUCLEOTIDE SEQUENCE [LARGE SCALE GENOMIC DNA]</scope>
    <source>
        <strain evidence="1">Dakar</strain>
        <strain evidence="2">Dakar, Senegal</strain>
    </source>
</reference>